<organism evidence="1">
    <name type="scientific">viral metagenome</name>
    <dbReference type="NCBI Taxonomy" id="1070528"/>
    <lineage>
        <taxon>unclassified sequences</taxon>
        <taxon>metagenomes</taxon>
        <taxon>organismal metagenomes</taxon>
    </lineage>
</organism>
<evidence type="ECO:0000313" key="1">
    <source>
        <dbReference type="EMBL" id="QHT22211.1"/>
    </source>
</evidence>
<dbReference type="AlphaFoldDB" id="A0A6C0E0R4"/>
<sequence length="171" mass="20542">MTTDGEYDPHFPYKSRPVFIIDKKESNLSDISIKSLPKAYDRKQPYVKNNYSQRWMESDYCKMKRRESKNEILLYTNECMERYGIKTCMLYQRSNVVCGGEEICDSDMYVLKFLDRRREEEVVSKKLFFELIPNLLAEFYTVVVIDKINMKYEMTAVHKPRGDFFSMINFY</sequence>
<dbReference type="EMBL" id="MN739708">
    <property type="protein sequence ID" value="QHT22211.1"/>
    <property type="molecule type" value="Genomic_DNA"/>
</dbReference>
<accession>A0A6C0E0R4</accession>
<proteinExistence type="predicted"/>
<name>A0A6C0E0R4_9ZZZZ</name>
<protein>
    <submittedName>
        <fullName evidence="1">Uncharacterized protein</fullName>
    </submittedName>
</protein>
<reference evidence="1" key="1">
    <citation type="journal article" date="2020" name="Nature">
        <title>Giant virus diversity and host interactions through global metagenomics.</title>
        <authorList>
            <person name="Schulz F."/>
            <person name="Roux S."/>
            <person name="Paez-Espino D."/>
            <person name="Jungbluth S."/>
            <person name="Walsh D.A."/>
            <person name="Denef V.J."/>
            <person name="McMahon K.D."/>
            <person name="Konstantinidis K.T."/>
            <person name="Eloe-Fadrosh E.A."/>
            <person name="Kyrpides N.C."/>
            <person name="Woyke T."/>
        </authorList>
    </citation>
    <scope>NUCLEOTIDE SEQUENCE</scope>
    <source>
        <strain evidence="1">GVMAG-M-3300023179-107</strain>
    </source>
</reference>